<evidence type="ECO:0000259" key="6">
    <source>
        <dbReference type="Pfam" id="PF13407"/>
    </source>
</evidence>
<dbReference type="Gene3D" id="3.40.50.2300">
    <property type="match status" value="2"/>
</dbReference>
<evidence type="ECO:0000256" key="5">
    <source>
        <dbReference type="SAM" id="SignalP"/>
    </source>
</evidence>
<evidence type="ECO:0000313" key="8">
    <source>
        <dbReference type="Proteomes" id="UP000018211"/>
    </source>
</evidence>
<dbReference type="AlphaFoldDB" id="A0AAV2VV30"/>
<feature type="chain" id="PRO_5043618221" description="Autoinducer 2-binding periplasmic protein LuxP" evidence="5">
    <location>
        <begin position="27"/>
        <end position="325"/>
    </location>
</feature>
<dbReference type="CDD" id="cd20007">
    <property type="entry name" value="PBP1_ABC_sugar_binding-like"/>
    <property type="match status" value="1"/>
</dbReference>
<reference evidence="7 8" key="1">
    <citation type="journal article" date="2013" name="ISME J.">
        <title>Comparative genomics of pathogenic lineages of Vibrio nigripulchritudo identifies virulence-associated traits.</title>
        <authorList>
            <person name="Goudenege D."/>
            <person name="Labreuche Y."/>
            <person name="Krin E."/>
            <person name="Ansquer D."/>
            <person name="Mangenot S."/>
            <person name="Calteau A."/>
            <person name="Medigue C."/>
            <person name="Mazel D."/>
            <person name="Polz M.F."/>
            <person name="Le Roux F."/>
        </authorList>
    </citation>
    <scope>NUCLEOTIDE SEQUENCE [LARGE SCALE GENOMIC DNA]</scope>
    <source>
        <strain evidence="7 8">SOn1</strain>
    </source>
</reference>
<evidence type="ECO:0000256" key="1">
    <source>
        <dbReference type="ARBA" id="ARBA00004196"/>
    </source>
</evidence>
<dbReference type="GO" id="GO:0030246">
    <property type="term" value="F:carbohydrate binding"/>
    <property type="evidence" value="ECO:0007669"/>
    <property type="project" value="UniProtKB-ARBA"/>
</dbReference>
<dbReference type="SUPFAM" id="SSF53822">
    <property type="entry name" value="Periplasmic binding protein-like I"/>
    <property type="match status" value="1"/>
</dbReference>
<keyword evidence="7" id="KW-0813">Transport</keyword>
<dbReference type="InterPro" id="IPR028082">
    <property type="entry name" value="Peripla_BP_I"/>
</dbReference>
<protein>
    <recommendedName>
        <fullName evidence="3">Autoinducer 2-binding periplasmic protein LuxP</fullName>
    </recommendedName>
</protein>
<feature type="signal peptide" evidence="5">
    <location>
        <begin position="1"/>
        <end position="26"/>
    </location>
</feature>
<dbReference type="InterPro" id="IPR025997">
    <property type="entry name" value="SBP_2_dom"/>
</dbReference>
<comment type="similarity">
    <text evidence="2">Belongs to the bacterial solute-binding protein 2 family.</text>
</comment>
<dbReference type="GO" id="GO:0055085">
    <property type="term" value="P:transmembrane transport"/>
    <property type="evidence" value="ECO:0007669"/>
    <property type="project" value="UniProtKB-ARBA"/>
</dbReference>
<evidence type="ECO:0000256" key="3">
    <source>
        <dbReference type="ARBA" id="ARBA00022181"/>
    </source>
</evidence>
<evidence type="ECO:0000256" key="2">
    <source>
        <dbReference type="ARBA" id="ARBA00007639"/>
    </source>
</evidence>
<sequence length="325" mass="34685">MKHTVKVATLTAILGLAAMFSQMTNAAEKLKLALIPGVVDPFYFTMHRGAQHAADAIGADLAFQVPREWNTTAQVPILNAIIAKKPDAILISPVDKQQLIAPLKQAADAGIRVITVDTFIDDGNYQDGSGPGDFVDSYIASDNVLGGRIAARALAKSIGYKGKVYVASVKPGISTTDQRAEGFMDEMKRWPDVEVLKIQYNEDDSNKSASQLQAVYARNPDLAGVFGANTFSALGAAEGVKKLGKVGEIKVVAFDALPRIVQDIKSGLVDIAVAQQPATMGYYGVMTAHALLTGQAVPTHIGTGFVVMDKSNIDSPDIRKYVYSD</sequence>
<dbReference type="PANTHER" id="PTHR46847:SF1">
    <property type="entry name" value="D-ALLOSE-BINDING PERIPLASMIC PROTEIN-RELATED"/>
    <property type="match status" value="1"/>
</dbReference>
<dbReference type="GO" id="GO:0030313">
    <property type="term" value="C:cell envelope"/>
    <property type="evidence" value="ECO:0007669"/>
    <property type="project" value="UniProtKB-SubCell"/>
</dbReference>
<evidence type="ECO:0000256" key="4">
    <source>
        <dbReference type="ARBA" id="ARBA00022729"/>
    </source>
</evidence>
<accession>A0AAV2VV30</accession>
<comment type="caution">
    <text evidence="7">The sequence shown here is derived from an EMBL/GenBank/DDBJ whole genome shotgun (WGS) entry which is preliminary data.</text>
</comment>
<proteinExistence type="inferred from homology"/>
<gene>
    <name evidence="7" type="ORF">VIBNISOn1_560009</name>
</gene>
<dbReference type="PANTHER" id="PTHR46847">
    <property type="entry name" value="D-ALLOSE-BINDING PERIPLASMIC PROTEIN-RELATED"/>
    <property type="match status" value="1"/>
</dbReference>
<dbReference type="EMBL" id="CAOF01000149">
    <property type="protein sequence ID" value="CCO48477.1"/>
    <property type="molecule type" value="Genomic_DNA"/>
</dbReference>
<organism evidence="7 8">
    <name type="scientific">Vibrio nigripulchritudo SOn1</name>
    <dbReference type="NCBI Taxonomy" id="1238450"/>
    <lineage>
        <taxon>Bacteria</taxon>
        <taxon>Pseudomonadati</taxon>
        <taxon>Pseudomonadota</taxon>
        <taxon>Gammaproteobacteria</taxon>
        <taxon>Vibrionales</taxon>
        <taxon>Vibrionaceae</taxon>
        <taxon>Vibrio</taxon>
    </lineage>
</organism>
<dbReference type="RefSeq" id="WP_004401069.1">
    <property type="nucleotide sequence ID" value="NZ_LK391965.1"/>
</dbReference>
<keyword evidence="7" id="KW-0762">Sugar transport</keyword>
<feature type="domain" description="Periplasmic binding protein" evidence="6">
    <location>
        <begin position="36"/>
        <end position="295"/>
    </location>
</feature>
<dbReference type="Pfam" id="PF13407">
    <property type="entry name" value="Peripla_BP_4"/>
    <property type="match status" value="1"/>
</dbReference>
<dbReference type="GeneID" id="97540867"/>
<keyword evidence="4 5" id="KW-0732">Signal</keyword>
<evidence type="ECO:0000313" key="7">
    <source>
        <dbReference type="EMBL" id="CCO48477.1"/>
    </source>
</evidence>
<name>A0AAV2VV30_9VIBR</name>
<comment type="subcellular location">
    <subcellularLocation>
        <location evidence="1">Cell envelope</location>
    </subcellularLocation>
</comment>
<dbReference type="Proteomes" id="UP000018211">
    <property type="component" value="Unassembled WGS sequence"/>
</dbReference>